<evidence type="ECO:0000256" key="1">
    <source>
        <dbReference type="SAM" id="MobiDB-lite"/>
    </source>
</evidence>
<reference evidence="2 3" key="1">
    <citation type="journal article" date="2017" name="Int. J. Syst. Evol. Microbiol.">
        <title>Achromobacter aloeverae sp. nov., isolated from the root of Aloe vera (L.) Burm.f.</title>
        <authorList>
            <person name="Kuncharoen N."/>
            <person name="Muramatsu Y."/>
            <person name="Shibata C."/>
            <person name="Kamakura Y."/>
            <person name="Nakagawa Y."/>
            <person name="Tanasupawat S."/>
        </authorList>
    </citation>
    <scope>NUCLEOTIDE SEQUENCE [LARGE SCALE GENOMIC DNA]</scope>
    <source>
        <strain evidence="2 3">AVA-1</strain>
    </source>
</reference>
<dbReference type="Proteomes" id="UP000290849">
    <property type="component" value="Unassembled WGS sequence"/>
</dbReference>
<feature type="region of interest" description="Disordered" evidence="1">
    <location>
        <begin position="60"/>
        <end position="82"/>
    </location>
</feature>
<proteinExistence type="predicted"/>
<dbReference type="EMBL" id="PYAL01000004">
    <property type="protein sequence ID" value="RXN87952.1"/>
    <property type="molecule type" value="Genomic_DNA"/>
</dbReference>
<dbReference type="AlphaFoldDB" id="A0A4Q1HI91"/>
<comment type="caution">
    <text evidence="2">The sequence shown here is derived from an EMBL/GenBank/DDBJ whole genome shotgun (WGS) entry which is preliminary data.</text>
</comment>
<organism evidence="2 3">
    <name type="scientific">Achromobacter aloeverae</name>
    <dbReference type="NCBI Taxonomy" id="1750518"/>
    <lineage>
        <taxon>Bacteria</taxon>
        <taxon>Pseudomonadati</taxon>
        <taxon>Pseudomonadota</taxon>
        <taxon>Betaproteobacteria</taxon>
        <taxon>Burkholderiales</taxon>
        <taxon>Alcaligenaceae</taxon>
        <taxon>Achromobacter</taxon>
    </lineage>
</organism>
<sequence>MLDSSSSSLPACAAPAPGPFLIDIGAMPADGPRVIGVVTHRLAHMGRAAKKRHAGDAIRASAAMPLLPQPQASASAGPRDMRWDEPVDVPLVTARPGALAYRNLVFVRGEHGPE</sequence>
<protein>
    <submittedName>
        <fullName evidence="2">Uncharacterized protein</fullName>
    </submittedName>
</protein>
<gene>
    <name evidence="2" type="ORF">C7R54_15340</name>
</gene>
<keyword evidence="3" id="KW-1185">Reference proteome</keyword>
<accession>A0A4Q1HI91</accession>
<dbReference type="RefSeq" id="WP_129151320.1">
    <property type="nucleotide sequence ID" value="NZ_JBHSDO010000011.1"/>
</dbReference>
<evidence type="ECO:0000313" key="3">
    <source>
        <dbReference type="Proteomes" id="UP000290849"/>
    </source>
</evidence>
<name>A0A4Q1HI91_9BURK</name>
<evidence type="ECO:0000313" key="2">
    <source>
        <dbReference type="EMBL" id="RXN87952.1"/>
    </source>
</evidence>